<protein>
    <submittedName>
        <fullName evidence="1">Uncharacterized protein</fullName>
    </submittedName>
</protein>
<reference evidence="1" key="1">
    <citation type="submission" date="2020-03" db="EMBL/GenBank/DDBJ databases">
        <title>A mixture of massive structural variations and highly conserved coding sequences in Ustilaginoidea virens genome.</title>
        <authorList>
            <person name="Zhang K."/>
            <person name="Zhao Z."/>
            <person name="Zhang Z."/>
            <person name="Li Y."/>
            <person name="Hsiang T."/>
            <person name="Sun W."/>
        </authorList>
    </citation>
    <scope>NUCLEOTIDE SEQUENCE</scope>
    <source>
        <strain evidence="1">UV-8b</strain>
    </source>
</reference>
<organism evidence="1 2">
    <name type="scientific">Ustilaginoidea virens</name>
    <name type="common">Rice false smut fungus</name>
    <name type="synonym">Villosiclava virens</name>
    <dbReference type="NCBI Taxonomy" id="1159556"/>
    <lineage>
        <taxon>Eukaryota</taxon>
        <taxon>Fungi</taxon>
        <taxon>Dikarya</taxon>
        <taxon>Ascomycota</taxon>
        <taxon>Pezizomycotina</taxon>
        <taxon>Sordariomycetes</taxon>
        <taxon>Hypocreomycetidae</taxon>
        <taxon>Hypocreales</taxon>
        <taxon>Clavicipitaceae</taxon>
        <taxon>Ustilaginoidea</taxon>
    </lineage>
</organism>
<dbReference type="EMBL" id="CP072758">
    <property type="protein sequence ID" value="QUC23384.1"/>
    <property type="molecule type" value="Genomic_DNA"/>
</dbReference>
<keyword evidence="2" id="KW-1185">Reference proteome</keyword>
<dbReference type="Proteomes" id="UP000027002">
    <property type="component" value="Chromosome 6"/>
</dbReference>
<gene>
    <name evidence="1" type="ORF">UV8b_07625</name>
</gene>
<accession>A0A8E5HY87</accession>
<proteinExistence type="predicted"/>
<dbReference type="KEGG" id="uvi:66068402"/>
<dbReference type="AlphaFoldDB" id="A0A8E5HY87"/>
<evidence type="ECO:0000313" key="1">
    <source>
        <dbReference type="EMBL" id="QUC23384.1"/>
    </source>
</evidence>
<sequence>MTPLLIVKAICSSEFSPLFVSSDASSWHHGESSHVNVLVARNPRSDRTAHSAQASRQWIPQLLDSPPPAPEWSNGWDVLARRPRITPFVAEGSEVRQGPRCATQKGKPSLWNRRQNGRLSWGWASIQAGAGADAAATEARPPSAVRCPLSAVVGRCAVASRPSANADEALAGSRPPTDLMHRVLHVDRW</sequence>
<dbReference type="RefSeq" id="XP_043001057.1">
    <property type="nucleotide sequence ID" value="XM_043145122.1"/>
</dbReference>
<dbReference type="GeneID" id="66068402"/>
<evidence type="ECO:0000313" key="2">
    <source>
        <dbReference type="Proteomes" id="UP000027002"/>
    </source>
</evidence>
<name>A0A8E5HY87_USTVR</name>